<evidence type="ECO:0000313" key="5">
    <source>
        <dbReference type="Proteomes" id="UP000596660"/>
    </source>
</evidence>
<dbReference type="InterPro" id="IPR051625">
    <property type="entry name" value="Signaling_Regulatory_Domain"/>
</dbReference>
<sequence length="160" mass="17378">MEEQEKAVKKQKEINEEEQQERENATETTQKHTKELKQQELWSWGAGTEGQLGTGNLKDEFTPQLLINLSNSLSSFGQISLLSYGGAHVIALTSGGKVLSWGRGASGQLGLGQIMPNCLYPKLVDSLTNFNISHVSAGWNHSGFVSVVGARALRVPPTAK</sequence>
<dbReference type="EnsemblPlants" id="AUR62026456-RA">
    <property type="protein sequence ID" value="AUR62026456-RA:cds"/>
    <property type="gene ID" value="AUR62026456"/>
</dbReference>
<keyword evidence="1" id="KW-0677">Repeat</keyword>
<reference evidence="4" key="2">
    <citation type="submission" date="2021-03" db="UniProtKB">
        <authorList>
            <consortium name="EnsemblPlants"/>
        </authorList>
    </citation>
    <scope>IDENTIFICATION</scope>
</reference>
<feature type="repeat" description="RCC1" evidence="2">
    <location>
        <begin position="96"/>
        <end position="148"/>
    </location>
</feature>
<evidence type="ECO:0000256" key="1">
    <source>
        <dbReference type="ARBA" id="ARBA00022737"/>
    </source>
</evidence>
<dbReference type="Proteomes" id="UP000596660">
    <property type="component" value="Unplaced"/>
</dbReference>
<feature type="compositionally biased region" description="Basic and acidic residues" evidence="3">
    <location>
        <begin position="21"/>
        <end position="37"/>
    </location>
</feature>
<dbReference type="Pfam" id="PF00415">
    <property type="entry name" value="RCC1"/>
    <property type="match status" value="2"/>
</dbReference>
<proteinExistence type="predicted"/>
<dbReference type="AlphaFoldDB" id="A0A803MBI9"/>
<reference evidence="4" key="1">
    <citation type="journal article" date="2017" name="Nature">
        <title>The genome of Chenopodium quinoa.</title>
        <authorList>
            <person name="Jarvis D.E."/>
            <person name="Ho Y.S."/>
            <person name="Lightfoot D.J."/>
            <person name="Schmoeckel S.M."/>
            <person name="Li B."/>
            <person name="Borm T.J.A."/>
            <person name="Ohyanagi H."/>
            <person name="Mineta K."/>
            <person name="Michell C.T."/>
            <person name="Saber N."/>
            <person name="Kharbatia N.M."/>
            <person name="Rupper R.R."/>
            <person name="Sharp A.R."/>
            <person name="Dally N."/>
            <person name="Boughton B.A."/>
            <person name="Woo Y.H."/>
            <person name="Gao G."/>
            <person name="Schijlen E.G.W.M."/>
            <person name="Guo X."/>
            <person name="Momin A.A."/>
            <person name="Negrao S."/>
            <person name="Al-Babili S."/>
            <person name="Gehring C."/>
            <person name="Roessner U."/>
            <person name="Jung C."/>
            <person name="Murphy K."/>
            <person name="Arold S.T."/>
            <person name="Gojobori T."/>
            <person name="van der Linden C.G."/>
            <person name="van Loo E.N."/>
            <person name="Jellen E.N."/>
            <person name="Maughan P.J."/>
            <person name="Tester M."/>
        </authorList>
    </citation>
    <scope>NUCLEOTIDE SEQUENCE [LARGE SCALE GENOMIC DNA]</scope>
    <source>
        <strain evidence="4">cv. PI 614886</strain>
    </source>
</reference>
<evidence type="ECO:0000256" key="3">
    <source>
        <dbReference type="SAM" id="MobiDB-lite"/>
    </source>
</evidence>
<keyword evidence="5" id="KW-1185">Reference proteome</keyword>
<dbReference type="Gene3D" id="2.130.10.30">
    <property type="entry name" value="Regulator of chromosome condensation 1/beta-lactamase-inhibitor protein II"/>
    <property type="match status" value="1"/>
</dbReference>
<dbReference type="InterPro" id="IPR000408">
    <property type="entry name" value="Reg_chr_condens"/>
</dbReference>
<organism evidence="4 5">
    <name type="scientific">Chenopodium quinoa</name>
    <name type="common">Quinoa</name>
    <dbReference type="NCBI Taxonomy" id="63459"/>
    <lineage>
        <taxon>Eukaryota</taxon>
        <taxon>Viridiplantae</taxon>
        <taxon>Streptophyta</taxon>
        <taxon>Embryophyta</taxon>
        <taxon>Tracheophyta</taxon>
        <taxon>Spermatophyta</taxon>
        <taxon>Magnoliopsida</taxon>
        <taxon>eudicotyledons</taxon>
        <taxon>Gunneridae</taxon>
        <taxon>Pentapetalae</taxon>
        <taxon>Caryophyllales</taxon>
        <taxon>Chenopodiaceae</taxon>
        <taxon>Chenopodioideae</taxon>
        <taxon>Atripliceae</taxon>
        <taxon>Chenopodium</taxon>
    </lineage>
</organism>
<accession>A0A803MBI9</accession>
<evidence type="ECO:0000256" key="2">
    <source>
        <dbReference type="PROSITE-ProRule" id="PRU00235"/>
    </source>
</evidence>
<feature type="compositionally biased region" description="Basic and acidic residues" evidence="3">
    <location>
        <begin position="1"/>
        <end position="14"/>
    </location>
</feature>
<dbReference type="Gramene" id="AUR62026456-RA">
    <property type="protein sequence ID" value="AUR62026456-RA:cds"/>
    <property type="gene ID" value="AUR62026456"/>
</dbReference>
<dbReference type="InterPro" id="IPR009091">
    <property type="entry name" value="RCC1/BLIP-II"/>
</dbReference>
<protein>
    <submittedName>
        <fullName evidence="4">Uncharacterized protein</fullName>
    </submittedName>
</protein>
<name>A0A803MBI9_CHEQI</name>
<dbReference type="PANTHER" id="PTHR22872:SF9">
    <property type="entry name" value="X-LINKED RETINITIS PIGMENTOSA GTPASE REGULATOR"/>
    <property type="match status" value="1"/>
</dbReference>
<feature type="region of interest" description="Disordered" evidence="3">
    <location>
        <begin position="1"/>
        <end position="37"/>
    </location>
</feature>
<dbReference type="PROSITE" id="PS50012">
    <property type="entry name" value="RCC1_3"/>
    <property type="match status" value="2"/>
</dbReference>
<evidence type="ECO:0000313" key="4">
    <source>
        <dbReference type="EnsemblPlants" id="AUR62026456-RA:cds"/>
    </source>
</evidence>
<dbReference type="SUPFAM" id="SSF50985">
    <property type="entry name" value="RCC1/BLIP-II"/>
    <property type="match status" value="1"/>
</dbReference>
<feature type="repeat" description="RCC1" evidence="2">
    <location>
        <begin position="39"/>
        <end position="95"/>
    </location>
</feature>
<dbReference type="PANTHER" id="PTHR22872">
    <property type="entry name" value="BTK-BINDING PROTEIN-RELATED"/>
    <property type="match status" value="1"/>
</dbReference>